<geneLocation type="plasmid" evidence="1 2">
    <name>pKHSU-234311-028-1</name>
</geneLocation>
<sequence length="199" mass="23141">MTKKKRILSIISICVLGVTFIAASNYYKAPKNDAEKAQYMKLLKDKNKNSKILVKVGNEAITENDLKIAKIFNDNNLSDDQLLDKLIRDKIFIIEGKKQNLIPSNEEVINRVNEVKNQVEKFPDAIEKIKNYKSGLGVSDDEYWNNIVFNEYKNRITINNLIKKENNKYKNENTTKNLIDNSKDESYKQTIDRVYDNLK</sequence>
<dbReference type="InterPro" id="IPR027304">
    <property type="entry name" value="Trigger_fact/SurA_dom_sf"/>
</dbReference>
<reference evidence="1 2" key="1">
    <citation type="submission" date="2022-09" db="EMBL/GenBank/DDBJ databases">
        <title>complete genome sequences of Clostridium tetani str. KHSU-234311-028 isolated from soil.</title>
        <authorList>
            <person name="Sekizuka T."/>
            <person name="Shitada C."/>
            <person name="Takahashi M."/>
            <person name="Kuroda M."/>
        </authorList>
    </citation>
    <scope>NUCLEOTIDE SEQUENCE [LARGE SCALE GENOMIC DNA]</scope>
    <source>
        <strain evidence="1 2">KHSU-234311-028</strain>
        <plasmid evidence="1 2">pKHSU-234311-028-1</plasmid>
    </source>
</reference>
<evidence type="ECO:0000313" key="1">
    <source>
        <dbReference type="EMBL" id="BDR82479.1"/>
    </source>
</evidence>
<accession>A0ABC8EHH9</accession>
<protein>
    <submittedName>
        <fullName evidence="1">Uncharacterized protein</fullName>
    </submittedName>
</protein>
<proteinExistence type="predicted"/>
<dbReference type="AlphaFoldDB" id="A0ABC8EHH9"/>
<name>A0ABC8EHH9_CLOTA</name>
<gene>
    <name evidence="1" type="ORF">K234311028_p10380</name>
</gene>
<dbReference type="SUPFAM" id="SSF109998">
    <property type="entry name" value="Triger factor/SurA peptide-binding domain-like"/>
    <property type="match status" value="1"/>
</dbReference>
<dbReference type="Gene3D" id="1.10.4030.10">
    <property type="entry name" value="Porin chaperone SurA, peptide-binding domain"/>
    <property type="match status" value="1"/>
</dbReference>
<evidence type="ECO:0000313" key="2">
    <source>
        <dbReference type="Proteomes" id="UP001321763"/>
    </source>
</evidence>
<dbReference type="EMBL" id="AP026819">
    <property type="protein sequence ID" value="BDR82479.1"/>
    <property type="molecule type" value="Genomic_DNA"/>
</dbReference>
<dbReference type="RefSeq" id="WP_317725063.1">
    <property type="nucleotide sequence ID" value="NZ_AP026819.1"/>
</dbReference>
<organism evidence="1 2">
    <name type="scientific">Clostridium tetani</name>
    <dbReference type="NCBI Taxonomy" id="1513"/>
    <lineage>
        <taxon>Bacteria</taxon>
        <taxon>Bacillati</taxon>
        <taxon>Bacillota</taxon>
        <taxon>Clostridia</taxon>
        <taxon>Eubacteriales</taxon>
        <taxon>Clostridiaceae</taxon>
        <taxon>Clostridium</taxon>
    </lineage>
</organism>
<dbReference type="Proteomes" id="UP001321763">
    <property type="component" value="Plasmid pKHSU-234311-028-1"/>
</dbReference>
<keyword evidence="1" id="KW-0614">Plasmid</keyword>